<keyword evidence="1" id="KW-0472">Membrane</keyword>
<feature type="transmembrane region" description="Helical" evidence="1">
    <location>
        <begin position="149"/>
        <end position="169"/>
    </location>
</feature>
<feature type="transmembrane region" description="Helical" evidence="1">
    <location>
        <begin position="114"/>
        <end position="137"/>
    </location>
</feature>
<evidence type="ECO:0000313" key="3">
    <source>
        <dbReference type="Proteomes" id="UP000306585"/>
    </source>
</evidence>
<keyword evidence="3" id="KW-1185">Reference proteome</keyword>
<dbReference type="OrthoDB" id="9799095at2"/>
<dbReference type="PIRSF" id="PIRSF027391">
    <property type="entry name" value="Hpre_diP_synt_I"/>
    <property type="match status" value="1"/>
</dbReference>
<dbReference type="EMBL" id="VBRY01000007">
    <property type="protein sequence ID" value="TLS66938.1"/>
    <property type="molecule type" value="Genomic_DNA"/>
</dbReference>
<accession>A0A5R9GMN2</accession>
<feature type="transmembrane region" description="Helical" evidence="1">
    <location>
        <begin position="86"/>
        <end position="108"/>
    </location>
</feature>
<comment type="caution">
    <text evidence="2">The sequence shown here is derived from an EMBL/GenBank/DDBJ whole genome shotgun (WGS) entry which is preliminary data.</text>
</comment>
<dbReference type="AlphaFoldDB" id="A0A5R9GMN2"/>
<evidence type="ECO:0000313" key="2">
    <source>
        <dbReference type="EMBL" id="TLS66938.1"/>
    </source>
</evidence>
<dbReference type="InterPro" id="IPR010898">
    <property type="entry name" value="Hpre_diP_synth_I"/>
</dbReference>
<reference evidence="2 3" key="1">
    <citation type="journal article" date="2019" name="Appl. Environ. Microbiol.">
        <title>Environmental Evidence and Genomic Insight of Iron-oxidizing Bacteria Preference Towards More Corrosion Resistant Stainless Steel at Higher Salinities.</title>
        <authorList>
            <person name="Garrison C.E."/>
            <person name="Price K.A."/>
            <person name="Field E.K."/>
        </authorList>
    </citation>
    <scope>NUCLEOTIDE SEQUENCE [LARGE SCALE GENOMIC DNA]</scope>
    <source>
        <strain evidence="2 3">P3</strain>
    </source>
</reference>
<keyword evidence="1" id="KW-0812">Transmembrane</keyword>
<feature type="transmembrane region" description="Helical" evidence="1">
    <location>
        <begin position="50"/>
        <end position="74"/>
    </location>
</feature>
<dbReference type="Gene3D" id="1.10.1760.20">
    <property type="match status" value="1"/>
</dbReference>
<proteinExistence type="predicted"/>
<gene>
    <name evidence="2" type="ORF">FEF65_08200</name>
</gene>
<dbReference type="Proteomes" id="UP000306585">
    <property type="component" value="Unassembled WGS sequence"/>
</dbReference>
<protein>
    <submittedName>
        <fullName evidence="2">Gx transporter family protein</fullName>
    </submittedName>
</protein>
<dbReference type="Pfam" id="PF07456">
    <property type="entry name" value="Hpre_diP_synt_I"/>
    <property type="match status" value="1"/>
</dbReference>
<sequence>MLMRQKRPSLQSLEYKARWLALLLLAVGLHLFEASLPSLGPWFKLGLANLVTLLVLVWMGPRAAVALAVGRVLIGAFFIGTLFTPTFLISMAGALSAAVVMVLAWRWLPGISLIGISLLAALTHMVAQFVVVEGLFIQQPALYYALPPLLLLSTISGWLNGALALYIVARLNYEIQD</sequence>
<dbReference type="InterPro" id="IPR014535">
    <property type="entry name" value="Hpre_diP_synt_I"/>
</dbReference>
<keyword evidence="1" id="KW-1133">Transmembrane helix</keyword>
<organism evidence="2 3">
    <name type="scientific">Mariprofundus erugo</name>
    <dbReference type="NCBI Taxonomy" id="2528639"/>
    <lineage>
        <taxon>Bacteria</taxon>
        <taxon>Pseudomonadati</taxon>
        <taxon>Pseudomonadota</taxon>
        <taxon>Candidatius Mariprofundia</taxon>
        <taxon>Mariprofundales</taxon>
        <taxon>Mariprofundaceae</taxon>
        <taxon>Mariprofundus</taxon>
    </lineage>
</organism>
<name>A0A5R9GMN2_9PROT</name>
<evidence type="ECO:0000256" key="1">
    <source>
        <dbReference type="SAM" id="Phobius"/>
    </source>
</evidence>